<comment type="similarity">
    <text evidence="1">Belongs to the LOB domain-containing protein family.</text>
</comment>
<dbReference type="GO" id="GO:0006355">
    <property type="term" value="P:regulation of DNA-templated transcription"/>
    <property type="evidence" value="ECO:0000318"/>
    <property type="project" value="GO_Central"/>
</dbReference>
<dbReference type="GO" id="GO:0001216">
    <property type="term" value="F:DNA-binding transcription activator activity"/>
    <property type="evidence" value="ECO:0000318"/>
    <property type="project" value="GO_Central"/>
</dbReference>
<dbReference type="GeneID" id="109004382"/>
<dbReference type="InterPro" id="IPR004883">
    <property type="entry name" value="LOB"/>
</dbReference>
<evidence type="ECO:0000256" key="1">
    <source>
        <dbReference type="ARBA" id="ARBA00005474"/>
    </source>
</evidence>
<dbReference type="GO" id="GO:0005634">
    <property type="term" value="C:nucleus"/>
    <property type="evidence" value="ECO:0000318"/>
    <property type="project" value="GO_Central"/>
</dbReference>
<dbReference type="OrthoDB" id="1893065at2759"/>
<organism evidence="2 3">
    <name type="scientific">Juglans regia</name>
    <name type="common">English walnut</name>
    <dbReference type="NCBI Taxonomy" id="51240"/>
    <lineage>
        <taxon>Eukaryota</taxon>
        <taxon>Viridiplantae</taxon>
        <taxon>Streptophyta</taxon>
        <taxon>Embryophyta</taxon>
        <taxon>Tracheophyta</taxon>
        <taxon>Spermatophyta</taxon>
        <taxon>Magnoliopsida</taxon>
        <taxon>eudicotyledons</taxon>
        <taxon>Gunneridae</taxon>
        <taxon>Pentapetalae</taxon>
        <taxon>rosids</taxon>
        <taxon>fabids</taxon>
        <taxon>Fagales</taxon>
        <taxon>Juglandaceae</taxon>
        <taxon>Juglans</taxon>
    </lineage>
</organism>
<evidence type="ECO:0000313" key="3">
    <source>
        <dbReference type="RefSeq" id="XP_018838459.1"/>
    </source>
</evidence>
<dbReference type="Gramene" id="Jr03_08020_p1">
    <property type="protein sequence ID" value="cds.Jr03_08020_p1"/>
    <property type="gene ID" value="Jr03_08020"/>
</dbReference>
<dbReference type="AlphaFoldDB" id="A0A2I4G3H0"/>
<keyword evidence="2" id="KW-1185">Reference proteome</keyword>
<dbReference type="PROSITE" id="PS50891">
    <property type="entry name" value="LOB"/>
    <property type="match status" value="1"/>
</dbReference>
<gene>
    <name evidence="3" type="primary">LOC109004382</name>
</gene>
<evidence type="ECO:0000313" key="2">
    <source>
        <dbReference type="Proteomes" id="UP000235220"/>
    </source>
</evidence>
<protein>
    <submittedName>
        <fullName evidence="3">LOB domain-containing protein 2-like</fullName>
    </submittedName>
</protein>
<name>A0A2I4G3H0_JUGRE</name>
<proteinExistence type="inferred from homology"/>
<dbReference type="RefSeq" id="XP_018838459.1">
    <property type="nucleotide sequence ID" value="XM_018982914.1"/>
</dbReference>
<dbReference type="Proteomes" id="UP000235220">
    <property type="component" value="Chromosome 3"/>
</dbReference>
<reference evidence="3" key="1">
    <citation type="submission" date="2025-08" db="UniProtKB">
        <authorList>
            <consortium name="RefSeq"/>
        </authorList>
    </citation>
    <scope>IDENTIFICATION</scope>
    <source>
        <tissue evidence="3">Leaves</tissue>
    </source>
</reference>
<dbReference type="KEGG" id="jre:109004382"/>
<dbReference type="PANTHER" id="PTHR31301:SF165">
    <property type="entry name" value="LOB DOMAIN PROTEIN"/>
    <property type="match status" value="1"/>
</dbReference>
<accession>A0A2I4G3H0</accession>
<dbReference type="PANTHER" id="PTHR31301">
    <property type="entry name" value="LOB DOMAIN-CONTAINING PROTEIN 4-RELATED"/>
    <property type="match status" value="1"/>
</dbReference>
<sequence length="234" mass="26273">MSMPRGRAEEPCSSNYRHACASCRHQRKKCDNTCLMAPYFPAHMAENFQTVHRVFGVGNVSKILMNLDVQHRELAAESIKWEAAIWRQDPVHGPLGKYRQLEQELQLLRNQLITQEKILNQWSIYSSNQSEVGMMLPSSEGGLNSGLTCSLQGEQEIESQGVVSCTGIPYNTEGGLTPFLTVPAPSRQPLPLSGSHGEIEFWNEKLLQGQDRARQLGRCEGVCQDHIGFVCFQR</sequence>
<dbReference type="Pfam" id="PF03195">
    <property type="entry name" value="LOB"/>
    <property type="match status" value="1"/>
</dbReference>
<dbReference type="STRING" id="51240.A0A2I4G3H0"/>